<feature type="region of interest" description="Disordered" evidence="5">
    <location>
        <begin position="978"/>
        <end position="1131"/>
    </location>
</feature>
<evidence type="ECO:0000256" key="5">
    <source>
        <dbReference type="SAM" id="MobiDB-lite"/>
    </source>
</evidence>
<keyword evidence="4" id="KW-0131">Cell cycle</keyword>
<dbReference type="InterPro" id="IPR036034">
    <property type="entry name" value="PDZ_sf"/>
</dbReference>
<dbReference type="GO" id="GO:0016324">
    <property type="term" value="C:apical plasma membrane"/>
    <property type="evidence" value="ECO:0007669"/>
    <property type="project" value="TreeGrafter"/>
</dbReference>
<dbReference type="GO" id="GO:0008104">
    <property type="term" value="P:intracellular protein localization"/>
    <property type="evidence" value="ECO:0007669"/>
    <property type="project" value="TreeGrafter"/>
</dbReference>
<dbReference type="Gene3D" id="2.30.42.10">
    <property type="match status" value="3"/>
</dbReference>
<feature type="compositionally biased region" description="Basic and acidic residues" evidence="5">
    <location>
        <begin position="1211"/>
        <end position="1232"/>
    </location>
</feature>
<keyword evidence="7" id="KW-1185">Reference proteome</keyword>
<feature type="compositionally biased region" description="Pro residues" evidence="5">
    <location>
        <begin position="1120"/>
        <end position="1130"/>
    </location>
</feature>
<feature type="region of interest" description="Disordered" evidence="5">
    <location>
        <begin position="637"/>
        <end position="669"/>
    </location>
</feature>
<dbReference type="GO" id="GO:0007155">
    <property type="term" value="P:cell adhesion"/>
    <property type="evidence" value="ECO:0007669"/>
    <property type="project" value="TreeGrafter"/>
</dbReference>
<feature type="compositionally biased region" description="Low complexity" evidence="5">
    <location>
        <begin position="158"/>
        <end position="167"/>
    </location>
</feature>
<dbReference type="GO" id="GO:0005938">
    <property type="term" value="C:cell cortex"/>
    <property type="evidence" value="ECO:0007669"/>
    <property type="project" value="TreeGrafter"/>
</dbReference>
<dbReference type="GO" id="GO:0000226">
    <property type="term" value="P:microtubule cytoskeleton organization"/>
    <property type="evidence" value="ECO:0007669"/>
    <property type="project" value="TreeGrafter"/>
</dbReference>
<evidence type="ECO:0000256" key="1">
    <source>
        <dbReference type="ARBA" id="ARBA00005358"/>
    </source>
</evidence>
<feature type="domain" description="PDZ" evidence="6">
    <location>
        <begin position="260"/>
        <end position="349"/>
    </location>
</feature>
<evidence type="ECO:0000256" key="4">
    <source>
        <dbReference type="ARBA" id="ARBA00023306"/>
    </source>
</evidence>
<feature type="compositionally biased region" description="Polar residues" evidence="5">
    <location>
        <begin position="173"/>
        <end position="192"/>
    </location>
</feature>
<dbReference type="AlphaFoldDB" id="A0A1I7YL27"/>
<evidence type="ECO:0000259" key="6">
    <source>
        <dbReference type="PROSITE" id="PS50106"/>
    </source>
</evidence>
<accession>A0A1I7YL27</accession>
<dbReference type="PANTHER" id="PTHR16484:SF17">
    <property type="entry name" value="BAZOOKA, ISOFORM B"/>
    <property type="match status" value="1"/>
</dbReference>
<feature type="region of interest" description="Disordered" evidence="5">
    <location>
        <begin position="775"/>
        <end position="806"/>
    </location>
</feature>
<keyword evidence="2" id="KW-0132">Cell division</keyword>
<feature type="compositionally biased region" description="Basic and acidic residues" evidence="5">
    <location>
        <begin position="195"/>
        <end position="214"/>
    </location>
</feature>
<dbReference type="PANTHER" id="PTHR16484">
    <property type="entry name" value="PARTITIONING DEFECTIVE 3 RELATED"/>
    <property type="match status" value="1"/>
</dbReference>
<dbReference type="Pfam" id="PF12053">
    <property type="entry name" value="Par3_HAL_N_term"/>
    <property type="match status" value="1"/>
</dbReference>
<dbReference type="InterPro" id="IPR052213">
    <property type="entry name" value="PAR3"/>
</dbReference>
<evidence type="ECO:0000313" key="8">
    <source>
        <dbReference type="WBParaSite" id="L893_g17433.t1"/>
    </source>
</evidence>
<reference evidence="8" key="1">
    <citation type="submission" date="2016-11" db="UniProtKB">
        <authorList>
            <consortium name="WormBaseParasite"/>
        </authorList>
    </citation>
    <scope>IDENTIFICATION</scope>
</reference>
<comment type="similarity">
    <text evidence="1">Belongs to the PAR3 family.</text>
</comment>
<dbReference type="GO" id="GO:0035091">
    <property type="term" value="F:phosphatidylinositol binding"/>
    <property type="evidence" value="ECO:0007669"/>
    <property type="project" value="TreeGrafter"/>
</dbReference>
<evidence type="ECO:0000256" key="2">
    <source>
        <dbReference type="ARBA" id="ARBA00022618"/>
    </source>
</evidence>
<feature type="compositionally biased region" description="Polar residues" evidence="5">
    <location>
        <begin position="742"/>
        <end position="752"/>
    </location>
</feature>
<name>A0A1I7YL27_9BILA</name>
<dbReference type="GO" id="GO:0045197">
    <property type="term" value="P:establishment or maintenance of epithelial cell apical/basal polarity"/>
    <property type="evidence" value="ECO:0007669"/>
    <property type="project" value="TreeGrafter"/>
</dbReference>
<dbReference type="SMART" id="SM00228">
    <property type="entry name" value="PDZ"/>
    <property type="match status" value="3"/>
</dbReference>
<evidence type="ECO:0000313" key="7">
    <source>
        <dbReference type="Proteomes" id="UP000095287"/>
    </source>
</evidence>
<dbReference type="WBParaSite" id="L893_g17433.t1">
    <property type="protein sequence ID" value="L893_g17433.t1"/>
    <property type="gene ID" value="L893_g17433"/>
</dbReference>
<feature type="compositionally biased region" description="Polar residues" evidence="5">
    <location>
        <begin position="996"/>
        <end position="1008"/>
    </location>
</feature>
<dbReference type="Proteomes" id="UP000095287">
    <property type="component" value="Unplaced"/>
</dbReference>
<organism evidence="7 8">
    <name type="scientific">Steinernema glaseri</name>
    <dbReference type="NCBI Taxonomy" id="37863"/>
    <lineage>
        <taxon>Eukaryota</taxon>
        <taxon>Metazoa</taxon>
        <taxon>Ecdysozoa</taxon>
        <taxon>Nematoda</taxon>
        <taxon>Chromadorea</taxon>
        <taxon>Rhabditida</taxon>
        <taxon>Tylenchina</taxon>
        <taxon>Panagrolaimomorpha</taxon>
        <taxon>Strongyloidoidea</taxon>
        <taxon>Steinernematidae</taxon>
        <taxon>Steinernema</taxon>
    </lineage>
</organism>
<dbReference type="PROSITE" id="PS50106">
    <property type="entry name" value="PDZ"/>
    <property type="match status" value="3"/>
</dbReference>
<dbReference type="GO" id="GO:0005912">
    <property type="term" value="C:adherens junction"/>
    <property type="evidence" value="ECO:0007669"/>
    <property type="project" value="TreeGrafter"/>
</dbReference>
<feature type="compositionally biased region" description="Basic and acidic residues" evidence="5">
    <location>
        <begin position="1086"/>
        <end position="1095"/>
    </location>
</feature>
<feature type="region of interest" description="Disordered" evidence="5">
    <location>
        <begin position="1211"/>
        <end position="1254"/>
    </location>
</feature>
<feature type="domain" description="PDZ" evidence="6">
    <location>
        <begin position="515"/>
        <end position="612"/>
    </location>
</feature>
<dbReference type="SUPFAM" id="SSF50156">
    <property type="entry name" value="PDZ domain-like"/>
    <property type="match status" value="3"/>
</dbReference>
<dbReference type="GO" id="GO:0030010">
    <property type="term" value="P:establishment of cell polarity"/>
    <property type="evidence" value="ECO:0007669"/>
    <property type="project" value="TreeGrafter"/>
</dbReference>
<feature type="region of interest" description="Disordered" evidence="5">
    <location>
        <begin position="111"/>
        <end position="214"/>
    </location>
</feature>
<feature type="region of interest" description="Disordered" evidence="5">
    <location>
        <begin position="481"/>
        <end position="507"/>
    </location>
</feature>
<evidence type="ECO:0000256" key="3">
    <source>
        <dbReference type="ARBA" id="ARBA00022737"/>
    </source>
</evidence>
<feature type="domain" description="PDZ" evidence="6">
    <location>
        <begin position="387"/>
        <end position="459"/>
    </location>
</feature>
<proteinExistence type="inferred from homology"/>
<feature type="region of interest" description="Disordered" evidence="5">
    <location>
        <begin position="726"/>
        <end position="757"/>
    </location>
</feature>
<keyword evidence="3" id="KW-0677">Repeat</keyword>
<feature type="compositionally biased region" description="Basic and acidic residues" evidence="5">
    <location>
        <begin position="795"/>
        <end position="806"/>
    </location>
</feature>
<dbReference type="InterPro" id="IPR001478">
    <property type="entry name" value="PDZ"/>
</dbReference>
<feature type="region of interest" description="Disordered" evidence="5">
    <location>
        <begin position="862"/>
        <end position="890"/>
    </location>
</feature>
<feature type="compositionally biased region" description="Basic and acidic residues" evidence="5">
    <location>
        <begin position="863"/>
        <end position="883"/>
    </location>
</feature>
<dbReference type="Pfam" id="PF00595">
    <property type="entry name" value="PDZ"/>
    <property type="match status" value="2"/>
</dbReference>
<dbReference type="InterPro" id="IPR021922">
    <property type="entry name" value="Par3/HAL_N"/>
</dbReference>
<dbReference type="GO" id="GO:0043296">
    <property type="term" value="C:apical junction complex"/>
    <property type="evidence" value="ECO:0007669"/>
    <property type="project" value="TreeGrafter"/>
</dbReference>
<sequence>MAIYSPKVTIHFGPVRVVVSTHPSMRVGDLASIAHLRYCKAVRKHPSTVRLRRLVAFRGRVILDPFDFVDDLFDHGFGDQALSLQFPPVQLCNSSQFQILAIFDEPTPHQLTPTSCSSASSPSSSGHVVEVTNLSAPPPVGLKVDSTPKPISIATNMSSASSSSSSSQRRYVRNQNGRKSTDSGIPTRSVTLSPEIEKREVKPESESMIKRTDARKSRISEALFDKLEEMAISSPSPSSTKPKSNLSGLIKSTADPSHTIVVLNKFGASKEIGIEISGVPHPSYTDRLEAVEVLRIDPEGRVAEDGRFRVGDHLVELNERPVYQMSLARVRAYLHELASCVAPTVTVNRPIESFAAPERHENAASELKPVASALQQANTKQLGNTLAVSIVKGADGLGFTIRSRETTGNDGSLERLFYVATVKSDGAAQGTLRRGDRLLEVDGRPIAGLNQREVVERMKMVPIGSPVTLLISRLISTAEESAAPSGSVTPSAPRKPPQAPAAREDSPRLEGQILDFEIPVNDTGSAGLGISLKARTKIKPDNSRKDSGIFVKHIITGGAAYKDGRLMISDQIIGIEDVDLTRFEKNAQANEAITQCLRRLGPNVKAVRLKVRRVSSQEEPSNSSTIGVVDTTVASTTVTTPLQSPQKASRQNSAIDDAASEVSSVHGDHFSRDNVTRRSVSEKRHLGAANDPSHLQIFQKIKHQRQTSAPPGPLQTSASFTNGFSGASPDGTFSNNRRHSRSFNVASRQRQASAGPLKATREIHIDKPVVEAADIPDEEPKGSMRRRSASAESISLKRSERSEEVPGVHELVGNGSTQFVKHREPSKEPPGTMARKMAKEKQQRRKSIGSTIFSRKWFSLGGKSRDASPEKPARHEEEYKRMEAASPASKRNTVNIDHHRLPSSDYYRNQKKLECATSPGRRVVANSVFYSERNTREEGIRPPRHRSQIFPRHPFETVTDTPLGYRITTEAQARRPTSIFTTERHTTPVRSPPTPRQCSSVLVDSCSQEVRLRPLRTSTPLPESPLQWPPPARTTTTPSTPGSRTADESPGLRLVTSVTGPALRASSSRPNPLLLHSPQDNTATATERRHSRLPEEPSTIQYRRALQQDQRRPVTLLTPTEPPQSLPPGNPGTSCATALQFTSIVSNANPRMSLRARKQRAAVRVFDVDKNEMPPILLRAKSDARPISPSDIHVHTDLDKPQVPLRREAFRFSNRRESESRSRSTVERGDQRPRRRPNSEVLVFNENESPPAYC</sequence>
<dbReference type="Gene3D" id="3.10.20.90">
    <property type="entry name" value="Phosphatidylinositol 3-kinase Catalytic Subunit, Chain A, domain 1"/>
    <property type="match status" value="1"/>
</dbReference>
<feature type="compositionally biased region" description="Low complexity" evidence="5">
    <location>
        <begin position="115"/>
        <end position="125"/>
    </location>
</feature>
<dbReference type="GO" id="GO:0051660">
    <property type="term" value="P:establishment of centrosome localization"/>
    <property type="evidence" value="ECO:0007669"/>
    <property type="project" value="TreeGrafter"/>
</dbReference>
<protein>
    <submittedName>
        <fullName evidence="8">Partitioning defective protein 3</fullName>
    </submittedName>
</protein>
<feature type="compositionally biased region" description="Polar residues" evidence="5">
    <location>
        <begin position="726"/>
        <end position="735"/>
    </location>
</feature>
<feature type="compositionally biased region" description="Polar residues" evidence="5">
    <location>
        <begin position="641"/>
        <end position="654"/>
    </location>
</feature>
<feature type="compositionally biased region" description="Low complexity" evidence="5">
    <location>
        <begin position="1033"/>
        <end position="1044"/>
    </location>
</feature>
<dbReference type="GO" id="GO:0051301">
    <property type="term" value="P:cell division"/>
    <property type="evidence" value="ECO:0007669"/>
    <property type="project" value="UniProtKB-KW"/>
</dbReference>